<dbReference type="CDD" id="cd08054">
    <property type="entry name" value="gp6"/>
    <property type="match status" value="1"/>
</dbReference>
<evidence type="ECO:0000313" key="1">
    <source>
        <dbReference type="EMBL" id="WMB74217.1"/>
    </source>
</evidence>
<organism evidence="1">
    <name type="scientific">Shewanella oncorhynchi</name>
    <dbReference type="NCBI Taxonomy" id="2726434"/>
    <lineage>
        <taxon>Bacteria</taxon>
        <taxon>Pseudomonadati</taxon>
        <taxon>Pseudomonadota</taxon>
        <taxon>Gammaproteobacteria</taxon>
        <taxon>Alteromonadales</taxon>
        <taxon>Shewanellaceae</taxon>
        <taxon>Shewanella</taxon>
    </lineage>
</organism>
<name>A0AA50KFV1_9GAMM</name>
<protein>
    <submittedName>
        <fullName evidence="1">Head-tail connector protein</fullName>
    </submittedName>
</protein>
<dbReference type="KEGG" id="sog:RA178_06270"/>
<sequence length="178" mass="20330">MHFNVLSKDPQLEEQLLPLETIQDHLRVYDSSENDLLTLYRSAAFDFASAYMNRILGRATLITTFEDFKPVMFLPMGKASEVLSVQGMFGDHLINVDDYHLNPIAGMLVLKDKWKPLKHFTVTYTVNEEVPKVVLLGILKLIAHFYEVREEVAMGVSVTQIPTNHRACFDLYRLKVAG</sequence>
<dbReference type="Proteomes" id="UP001236800">
    <property type="component" value="Chromosome"/>
</dbReference>
<dbReference type="EMBL" id="CP132914">
    <property type="protein sequence ID" value="WMB74217.1"/>
    <property type="molecule type" value="Genomic_DNA"/>
</dbReference>
<accession>A0AA50KFV1</accession>
<dbReference type="Gene3D" id="1.10.3230.30">
    <property type="entry name" value="Phage gp6-like head-tail connector protein"/>
    <property type="match status" value="1"/>
</dbReference>
<proteinExistence type="predicted"/>
<reference evidence="1" key="1">
    <citation type="submission" date="2023-08" db="EMBL/GenBank/DDBJ databases">
        <title>Complete genome sequence of Shewanella oncorhynchi Z-P2, a siderophore putrebactin-producing bacterium.</title>
        <authorList>
            <person name="Zhang Y."/>
        </authorList>
    </citation>
    <scope>NUCLEOTIDE SEQUENCE</scope>
    <source>
        <strain evidence="1">Z-P2</strain>
    </source>
</reference>
<gene>
    <name evidence="1" type="ORF">RA178_06270</name>
</gene>
<dbReference type="AlphaFoldDB" id="A0AA50KFV1"/>
<dbReference type="GeneID" id="301338772"/>
<dbReference type="RefSeq" id="WP_306684953.1">
    <property type="nucleotide sequence ID" value="NZ_CP132914.1"/>
</dbReference>